<dbReference type="NCBIfam" id="NF002268">
    <property type="entry name" value="PRK01198.1-4"/>
    <property type="match status" value="1"/>
</dbReference>
<evidence type="ECO:0000256" key="2">
    <source>
        <dbReference type="ARBA" id="ARBA00022448"/>
    </source>
</evidence>
<dbReference type="NCBIfam" id="TIGR02923">
    <property type="entry name" value="AhaC"/>
    <property type="match status" value="1"/>
</dbReference>
<evidence type="ECO:0000256" key="1">
    <source>
        <dbReference type="ARBA" id="ARBA00006709"/>
    </source>
</evidence>
<evidence type="ECO:0000313" key="6">
    <source>
        <dbReference type="EMBL" id="KUG20239.1"/>
    </source>
</evidence>
<dbReference type="InterPro" id="IPR036079">
    <property type="entry name" value="ATPase_csu/dsu_sf"/>
</dbReference>
<reference evidence="6" key="1">
    <citation type="journal article" date="2015" name="Proc. Natl. Acad. Sci. U.S.A.">
        <title>Networks of energetic and metabolic interactions define dynamics in microbial communities.</title>
        <authorList>
            <person name="Embree M."/>
            <person name="Liu J.K."/>
            <person name="Al-Bassam M.M."/>
            <person name="Zengler K."/>
        </authorList>
    </citation>
    <scope>NUCLEOTIDE SEQUENCE</scope>
</reference>
<dbReference type="GO" id="GO:0006754">
    <property type="term" value="P:ATP biosynthetic process"/>
    <property type="evidence" value="ECO:0007669"/>
    <property type="project" value="UniProtKB-KW"/>
</dbReference>
<accession>A0A0W8FH73</accession>
<dbReference type="InterPro" id="IPR035067">
    <property type="entry name" value="V-type_ATPase_csu/dsu"/>
</dbReference>
<proteinExistence type="inferred from homology"/>
<keyword evidence="5" id="KW-0066">ATP synthesis</keyword>
<dbReference type="GO" id="GO:0016787">
    <property type="term" value="F:hydrolase activity"/>
    <property type="evidence" value="ECO:0007669"/>
    <property type="project" value="UniProtKB-KW"/>
</dbReference>
<dbReference type="PANTHER" id="PTHR38682">
    <property type="entry name" value="V-TYPE ATP SYNTHASE SUBUNIT C"/>
    <property type="match status" value="1"/>
</dbReference>
<dbReference type="InterPro" id="IPR002843">
    <property type="entry name" value="ATPase_V0-cplx_csu/dsu"/>
</dbReference>
<dbReference type="AlphaFoldDB" id="A0A0W8FH73"/>
<gene>
    <name evidence="6" type="ORF">ASZ90_010037</name>
</gene>
<evidence type="ECO:0000256" key="3">
    <source>
        <dbReference type="ARBA" id="ARBA00022781"/>
    </source>
</evidence>
<dbReference type="EC" id="3.6.3.14" evidence="6"/>
<sequence length="354" mass="41046">MPALVGPSPYIYVGTRLRVRKAKLIPRDEYIRLLNMGLPEITRSIQETTYKREIDELSTAFSGIDLIEVALSWNLAKEYQKLLEILPGPLQHLTSSYLRRWDIQNVLTILRGKDQGLPAGRIKEVLVPAGELDRAFQDRLLAEDSPAKIVDLLKGWRLYPVLAREFEEAAESGWFARLENELYKQFYADVIADARGVKKGRAFIDYVQLEIDIRNLQNLFRLRAQHERGEVMEFMVPGGSFSVEELQHIYDIEDLDAFIDALMERVTERKLLAVLEDLKKEGALKERSLQEKEIALTRVKLAEMERMTKMHPFSIWPILAYLELKKFEVFNLRAITRGKESKLPPERIRGYLVM</sequence>
<name>A0A0W8FH73_9ZZZZ</name>
<keyword evidence="3" id="KW-0375">Hydrogen ion transport</keyword>
<dbReference type="Gene3D" id="1.10.132.50">
    <property type="entry name" value="ATP synthase (C/AC39) subunit, domain 3"/>
    <property type="match status" value="1"/>
</dbReference>
<dbReference type="Gene3D" id="1.20.1690.10">
    <property type="entry name" value="V-type ATP synthase subunit C domain"/>
    <property type="match status" value="2"/>
</dbReference>
<dbReference type="PANTHER" id="PTHR38682:SF1">
    <property type="entry name" value="V-TYPE ATP SYNTHASE SUBUNIT C"/>
    <property type="match status" value="1"/>
</dbReference>
<dbReference type="GO" id="GO:0033179">
    <property type="term" value="C:proton-transporting V-type ATPase, V0 domain"/>
    <property type="evidence" value="ECO:0007669"/>
    <property type="project" value="InterPro"/>
</dbReference>
<dbReference type="EMBL" id="LNQE01001211">
    <property type="protein sequence ID" value="KUG20239.1"/>
    <property type="molecule type" value="Genomic_DNA"/>
</dbReference>
<dbReference type="InterPro" id="IPR050873">
    <property type="entry name" value="V-ATPase_V0D/AC39_subunit"/>
</dbReference>
<evidence type="ECO:0000256" key="4">
    <source>
        <dbReference type="ARBA" id="ARBA00023065"/>
    </source>
</evidence>
<dbReference type="SUPFAM" id="SSF103486">
    <property type="entry name" value="V-type ATP synthase subunit C"/>
    <property type="match status" value="1"/>
</dbReference>
<organism evidence="6">
    <name type="scientific">hydrocarbon metagenome</name>
    <dbReference type="NCBI Taxonomy" id="938273"/>
    <lineage>
        <taxon>unclassified sequences</taxon>
        <taxon>metagenomes</taxon>
        <taxon>ecological metagenomes</taxon>
    </lineage>
</organism>
<dbReference type="GO" id="GO:0046961">
    <property type="term" value="F:proton-transporting ATPase activity, rotational mechanism"/>
    <property type="evidence" value="ECO:0007669"/>
    <property type="project" value="InterPro"/>
</dbReference>
<keyword evidence="4" id="KW-0406">Ion transport</keyword>
<keyword evidence="2" id="KW-0813">Transport</keyword>
<comment type="similarity">
    <text evidence="1">Belongs to the V-ATPase V0D/AC39 subunit family.</text>
</comment>
<dbReference type="Pfam" id="PF01992">
    <property type="entry name" value="vATP-synt_AC39"/>
    <property type="match status" value="1"/>
</dbReference>
<evidence type="ECO:0000256" key="5">
    <source>
        <dbReference type="ARBA" id="ARBA00023310"/>
    </source>
</evidence>
<dbReference type="HAMAP" id="MF_00314">
    <property type="entry name" value="ATP_synth_C_arch"/>
    <property type="match status" value="1"/>
</dbReference>
<dbReference type="InterPro" id="IPR044911">
    <property type="entry name" value="V-type_ATPase_csu/dsu_dom_3"/>
</dbReference>
<protein>
    <submittedName>
        <fullName evidence="6">V-type atp synthase subunit c</fullName>
        <ecNumber evidence="6">3.6.3.14</ecNumber>
    </submittedName>
</protein>
<keyword evidence="6" id="KW-0378">Hydrolase</keyword>
<dbReference type="InterPro" id="IPR014272">
    <property type="entry name" value="ATPase_V0-cplx_csu"/>
</dbReference>
<comment type="caution">
    <text evidence="6">The sequence shown here is derived from an EMBL/GenBank/DDBJ whole genome shotgun (WGS) entry which is preliminary data.</text>
</comment>